<dbReference type="InterPro" id="IPR055959">
    <property type="entry name" value="DUF7537"/>
</dbReference>
<accession>A0A8U0IL49</accession>
<reference evidence="2" key="1">
    <citation type="submission" date="2022-04" db="EMBL/GenBank/DDBJ databases">
        <title>Diverse halophilic archaea isolated from saline environments.</title>
        <authorList>
            <person name="Cui H.-L."/>
        </authorList>
    </citation>
    <scope>NUCLEOTIDE SEQUENCE</scope>
    <source>
        <strain evidence="2">XZYJT40</strain>
    </source>
</reference>
<organism evidence="2 3">
    <name type="scientific">Halorussus gelatinilyticus</name>
    <dbReference type="NCBI Taxonomy" id="2937524"/>
    <lineage>
        <taxon>Archaea</taxon>
        <taxon>Methanobacteriati</taxon>
        <taxon>Methanobacteriota</taxon>
        <taxon>Stenosarchaea group</taxon>
        <taxon>Halobacteria</taxon>
        <taxon>Halobacteriales</taxon>
        <taxon>Haladaptataceae</taxon>
        <taxon>Halorussus</taxon>
    </lineage>
</organism>
<sequence>MRRSIVLAVGLLVVLSGCNAFPGGEAEPTTRATTHADGTISAETTAGDRSGTEADASADDSTTTESAEAALPPGLSTDGVTDAAALAAAHERALENRSYTYDRDVRVVAANGTRLGRWGQHTQVGAERLRFNHTQTGDGVSVAGVTIEDSRVYTNGSVTYTSASAYRDGYRVASGRGFAATTFSSEQLLADALNASETSVTPVAAPEETGGVSSDGQWYRVRASGESRTFTYRTPNGTAEVNATNVTATALVAPSGFVRNVTYEYDFERGNVSGHRTMTVRYSGVGETTVEVPAWVAEAKAVHANRTGNATETALADALAPGLNESGVTDAWTLAEVHADTLRNRSYTVVSNLTARGLDDDREATADATTRVTHDPTRLVRRSNVSGDARSIGLFGQDMAVWATENGTWYAVERANGTNYRKVAEVVRPTYGSRTDRDTLFVLFSALDTELAGTLTENGTTLHRVNATGVLNPEALASELNADSVRNVSLTALVDERGVVHEYRVAYTATHGDRTTRIERTTRFVALGETSVERPAWVAEARNATA</sequence>
<dbReference type="Proteomes" id="UP000830434">
    <property type="component" value="Chromosome"/>
</dbReference>
<dbReference type="RefSeq" id="WP_248655898.1">
    <property type="nucleotide sequence ID" value="NZ_CP096658.1"/>
</dbReference>
<protein>
    <recommendedName>
        <fullName evidence="4">Lipoprotein</fullName>
    </recommendedName>
</protein>
<proteinExistence type="predicted"/>
<gene>
    <name evidence="2" type="ORF">M0R88_05180</name>
</gene>
<evidence type="ECO:0008006" key="4">
    <source>
        <dbReference type="Google" id="ProtNLM"/>
    </source>
</evidence>
<dbReference type="PROSITE" id="PS51257">
    <property type="entry name" value="PROKAR_LIPOPROTEIN"/>
    <property type="match status" value="1"/>
</dbReference>
<name>A0A8U0IL49_9EURY</name>
<evidence type="ECO:0000256" key="1">
    <source>
        <dbReference type="SAM" id="MobiDB-lite"/>
    </source>
</evidence>
<evidence type="ECO:0000313" key="2">
    <source>
        <dbReference type="EMBL" id="UPW01498.1"/>
    </source>
</evidence>
<dbReference type="GeneID" id="72189225"/>
<dbReference type="Pfam" id="PF24381">
    <property type="entry name" value="DUF7537"/>
    <property type="match status" value="1"/>
</dbReference>
<dbReference type="AlphaFoldDB" id="A0A8U0IL49"/>
<dbReference type="EMBL" id="CP096658">
    <property type="protein sequence ID" value="UPW01498.1"/>
    <property type="molecule type" value="Genomic_DNA"/>
</dbReference>
<keyword evidence="3" id="KW-1185">Reference proteome</keyword>
<feature type="region of interest" description="Disordered" evidence="1">
    <location>
        <begin position="24"/>
        <end position="77"/>
    </location>
</feature>
<dbReference type="KEGG" id="haxz:M0R88_05180"/>
<evidence type="ECO:0000313" key="3">
    <source>
        <dbReference type="Proteomes" id="UP000830434"/>
    </source>
</evidence>